<sequence>MKIMRERRSNLVVLLFLALLSLFHVKPSHAAVTLIPGNTMRDRASLESSKKVFRLRFFNLNYSSNRYLGIQYLKYGDMKIVWMTNRENPLNDTSGILNITQDGNLVPSDSHGIFITLNSETPAMSSNTSAILLDSGYFIRKAGQQIVWQSLDHLIDTIMPGMRLGLFHVEAWTASKSFSSFVGQPRIPASRSIHSWNPDILGHPQSHGCGLKSLWFNTPSGRESFMRTQFQCSVRGLAFLWLLHAVNVGHSVQDTLSLGNPMRDWDSLESPNKLFQLRRFNLGDSNKANLGDSNKAL</sequence>
<gene>
    <name evidence="6" type="ORF">FEM48_Zijuj01G0201700</name>
</gene>
<feature type="signal peptide" evidence="4">
    <location>
        <begin position="1"/>
        <end position="30"/>
    </location>
</feature>
<keyword evidence="1 4" id="KW-0732">Signal</keyword>
<dbReference type="PANTHER" id="PTHR32444">
    <property type="entry name" value="BULB-TYPE LECTIN DOMAIN-CONTAINING PROTEIN"/>
    <property type="match status" value="1"/>
</dbReference>
<keyword evidence="2" id="KW-1015">Disulfide bond</keyword>
<evidence type="ECO:0000256" key="2">
    <source>
        <dbReference type="ARBA" id="ARBA00023157"/>
    </source>
</evidence>
<dbReference type="InterPro" id="IPR001480">
    <property type="entry name" value="Bulb-type_lectin_dom"/>
</dbReference>
<feature type="chain" id="PRO_5037915420" description="Bulb-type lectin domain-containing protein" evidence="4">
    <location>
        <begin position="31"/>
        <end position="297"/>
    </location>
</feature>
<comment type="caution">
    <text evidence="6">The sequence shown here is derived from an EMBL/GenBank/DDBJ whole genome shotgun (WGS) entry which is preliminary data.</text>
</comment>
<dbReference type="PROSITE" id="PS50927">
    <property type="entry name" value="BULB_LECTIN"/>
    <property type="match status" value="1"/>
</dbReference>
<dbReference type="SMART" id="SM00108">
    <property type="entry name" value="B_lectin"/>
    <property type="match status" value="1"/>
</dbReference>
<dbReference type="Proteomes" id="UP000813462">
    <property type="component" value="Unassembled WGS sequence"/>
</dbReference>
<keyword evidence="3" id="KW-0325">Glycoprotein</keyword>
<evidence type="ECO:0000256" key="3">
    <source>
        <dbReference type="ARBA" id="ARBA00023180"/>
    </source>
</evidence>
<dbReference type="InterPro" id="IPR036426">
    <property type="entry name" value="Bulb-type_lectin_dom_sf"/>
</dbReference>
<protein>
    <recommendedName>
        <fullName evidence="5">Bulb-type lectin domain-containing protein</fullName>
    </recommendedName>
</protein>
<name>A0A978W3B2_ZIZJJ</name>
<proteinExistence type="predicted"/>
<dbReference type="Pfam" id="PF01453">
    <property type="entry name" value="B_lectin"/>
    <property type="match status" value="1"/>
</dbReference>
<evidence type="ECO:0000313" key="6">
    <source>
        <dbReference type="EMBL" id="KAH7546446.1"/>
    </source>
</evidence>
<evidence type="ECO:0000256" key="4">
    <source>
        <dbReference type="SAM" id="SignalP"/>
    </source>
</evidence>
<evidence type="ECO:0000256" key="1">
    <source>
        <dbReference type="ARBA" id="ARBA00022729"/>
    </source>
</evidence>
<dbReference type="CDD" id="cd00028">
    <property type="entry name" value="B_lectin"/>
    <property type="match status" value="1"/>
</dbReference>
<dbReference type="AlphaFoldDB" id="A0A978W3B2"/>
<dbReference type="SUPFAM" id="SSF51110">
    <property type="entry name" value="alpha-D-mannose-specific plant lectins"/>
    <property type="match status" value="1"/>
</dbReference>
<evidence type="ECO:0000259" key="5">
    <source>
        <dbReference type="PROSITE" id="PS50927"/>
    </source>
</evidence>
<dbReference type="PANTHER" id="PTHR32444:SF247">
    <property type="entry name" value="OS01G0958200 PROTEIN"/>
    <property type="match status" value="1"/>
</dbReference>
<reference evidence="6" key="1">
    <citation type="journal article" date="2021" name="Front. Plant Sci.">
        <title>Chromosome-Scale Genome Assembly for Chinese Sour Jujube and Insights Into Its Genome Evolution and Domestication Signature.</title>
        <authorList>
            <person name="Shen L.-Y."/>
            <person name="Luo H."/>
            <person name="Wang X.-L."/>
            <person name="Wang X.-M."/>
            <person name="Qiu X.-J."/>
            <person name="Liu H."/>
            <person name="Zhou S.-S."/>
            <person name="Jia K.-H."/>
            <person name="Nie S."/>
            <person name="Bao Y.-T."/>
            <person name="Zhang R.-G."/>
            <person name="Yun Q.-Z."/>
            <person name="Chai Y.-H."/>
            <person name="Lu J.-Y."/>
            <person name="Li Y."/>
            <person name="Zhao S.-W."/>
            <person name="Mao J.-F."/>
            <person name="Jia S.-G."/>
            <person name="Mao Y.-M."/>
        </authorList>
    </citation>
    <scope>NUCLEOTIDE SEQUENCE</scope>
    <source>
        <strain evidence="6">AT0</strain>
        <tissue evidence="6">Leaf</tissue>
    </source>
</reference>
<evidence type="ECO:0000313" key="7">
    <source>
        <dbReference type="Proteomes" id="UP000813462"/>
    </source>
</evidence>
<dbReference type="Gene3D" id="2.90.10.10">
    <property type="entry name" value="Bulb-type lectin domain"/>
    <property type="match status" value="1"/>
</dbReference>
<accession>A0A978W3B2</accession>
<dbReference type="EMBL" id="JAEACU010000001">
    <property type="protein sequence ID" value="KAH7546446.1"/>
    <property type="molecule type" value="Genomic_DNA"/>
</dbReference>
<feature type="domain" description="Bulb-type lectin" evidence="5">
    <location>
        <begin position="31"/>
        <end position="153"/>
    </location>
</feature>
<organism evidence="6 7">
    <name type="scientific">Ziziphus jujuba var. spinosa</name>
    <dbReference type="NCBI Taxonomy" id="714518"/>
    <lineage>
        <taxon>Eukaryota</taxon>
        <taxon>Viridiplantae</taxon>
        <taxon>Streptophyta</taxon>
        <taxon>Embryophyta</taxon>
        <taxon>Tracheophyta</taxon>
        <taxon>Spermatophyta</taxon>
        <taxon>Magnoliopsida</taxon>
        <taxon>eudicotyledons</taxon>
        <taxon>Gunneridae</taxon>
        <taxon>Pentapetalae</taxon>
        <taxon>rosids</taxon>
        <taxon>fabids</taxon>
        <taxon>Rosales</taxon>
        <taxon>Rhamnaceae</taxon>
        <taxon>Paliureae</taxon>
        <taxon>Ziziphus</taxon>
    </lineage>
</organism>